<comment type="caution">
    <text evidence="6">The sequence shown here is derived from an EMBL/GenBank/DDBJ whole genome shotgun (WGS) entry which is preliminary data.</text>
</comment>
<dbReference type="Proteomes" id="UP000285666">
    <property type="component" value="Unassembled WGS sequence"/>
</dbReference>
<keyword evidence="4" id="KW-0680">Restriction system</keyword>
<evidence type="ECO:0000313" key="7">
    <source>
        <dbReference type="Proteomes" id="UP000285666"/>
    </source>
</evidence>
<dbReference type="GO" id="GO:0008170">
    <property type="term" value="F:N-methyltransferase activity"/>
    <property type="evidence" value="ECO:0007669"/>
    <property type="project" value="InterPro"/>
</dbReference>
<proteinExistence type="predicted"/>
<dbReference type="RefSeq" id="WP_118236790.1">
    <property type="nucleotide sequence ID" value="NZ_QRHN01000004.1"/>
</dbReference>
<dbReference type="Pfam" id="PF02384">
    <property type="entry name" value="N6_Mtase"/>
    <property type="match status" value="1"/>
</dbReference>
<dbReference type="Gene3D" id="3.40.50.150">
    <property type="entry name" value="Vaccinia Virus protein VP39"/>
    <property type="match status" value="1"/>
</dbReference>
<dbReference type="SUPFAM" id="SSF53335">
    <property type="entry name" value="S-adenosyl-L-methionine-dependent methyltransferases"/>
    <property type="match status" value="1"/>
</dbReference>
<keyword evidence="3" id="KW-0949">S-adenosyl-L-methionine</keyword>
<dbReference type="PANTHER" id="PTHR33841:SF5">
    <property type="entry name" value="DNA METHYLASE (MODIFICATION METHYLASE) (METHYLTRANSFERASE)-RELATED"/>
    <property type="match status" value="1"/>
</dbReference>
<dbReference type="AlphaFoldDB" id="A0A414QFW3"/>
<accession>A0A414QFW3</accession>
<dbReference type="PANTHER" id="PTHR33841">
    <property type="entry name" value="DNA METHYLTRANSFERASE YEEA-RELATED"/>
    <property type="match status" value="1"/>
</dbReference>
<dbReference type="EC" id="2.1.1.72" evidence="6"/>
<dbReference type="GO" id="GO:0009007">
    <property type="term" value="F:site-specific DNA-methyltransferase (adenine-specific) activity"/>
    <property type="evidence" value="ECO:0007669"/>
    <property type="project" value="UniProtKB-EC"/>
</dbReference>
<dbReference type="InterPro" id="IPR002052">
    <property type="entry name" value="DNA_methylase_N6_adenine_CS"/>
</dbReference>
<dbReference type="NCBIfam" id="TIGR02987">
    <property type="entry name" value="met_A_Alw26"/>
    <property type="match status" value="1"/>
</dbReference>
<evidence type="ECO:0000259" key="5">
    <source>
        <dbReference type="Pfam" id="PF02384"/>
    </source>
</evidence>
<keyword evidence="2 6" id="KW-0808">Transferase</keyword>
<evidence type="ECO:0000256" key="3">
    <source>
        <dbReference type="ARBA" id="ARBA00022691"/>
    </source>
</evidence>
<name>A0A414QFW3_9FIRM</name>
<evidence type="ECO:0000256" key="1">
    <source>
        <dbReference type="ARBA" id="ARBA00022603"/>
    </source>
</evidence>
<dbReference type="InterPro" id="IPR050953">
    <property type="entry name" value="N4_N6_ade-DNA_methylase"/>
</dbReference>
<evidence type="ECO:0000256" key="2">
    <source>
        <dbReference type="ARBA" id="ARBA00022679"/>
    </source>
</evidence>
<dbReference type="GO" id="GO:0032259">
    <property type="term" value="P:methylation"/>
    <property type="evidence" value="ECO:0007669"/>
    <property type="project" value="UniProtKB-KW"/>
</dbReference>
<dbReference type="InterPro" id="IPR029063">
    <property type="entry name" value="SAM-dependent_MTases_sf"/>
</dbReference>
<dbReference type="GO" id="GO:0009307">
    <property type="term" value="P:DNA restriction-modification system"/>
    <property type="evidence" value="ECO:0007669"/>
    <property type="project" value="UniProtKB-KW"/>
</dbReference>
<dbReference type="InterPro" id="IPR003356">
    <property type="entry name" value="DNA_methylase_A-5"/>
</dbReference>
<reference evidence="6 7" key="1">
    <citation type="submission" date="2018-08" db="EMBL/GenBank/DDBJ databases">
        <title>A genome reference for cultivated species of the human gut microbiota.</title>
        <authorList>
            <person name="Zou Y."/>
            <person name="Xue W."/>
            <person name="Luo G."/>
        </authorList>
    </citation>
    <scope>NUCLEOTIDE SEQUENCE [LARGE SCALE GENOMIC DNA]</scope>
    <source>
        <strain evidence="6 7">AM23-7AC</strain>
    </source>
</reference>
<dbReference type="PROSITE" id="PS00092">
    <property type="entry name" value="N6_MTASE"/>
    <property type="match status" value="1"/>
</dbReference>
<dbReference type="GO" id="GO:0003677">
    <property type="term" value="F:DNA binding"/>
    <property type="evidence" value="ECO:0007669"/>
    <property type="project" value="InterPro"/>
</dbReference>
<organism evidence="6 7">
    <name type="scientific">Dorea formicigenerans</name>
    <dbReference type="NCBI Taxonomy" id="39486"/>
    <lineage>
        <taxon>Bacteria</taxon>
        <taxon>Bacillati</taxon>
        <taxon>Bacillota</taxon>
        <taxon>Clostridia</taxon>
        <taxon>Lachnospirales</taxon>
        <taxon>Lachnospiraceae</taxon>
        <taxon>Dorea</taxon>
    </lineage>
</organism>
<keyword evidence="1 6" id="KW-0489">Methyltransferase</keyword>
<dbReference type="PRINTS" id="PR00507">
    <property type="entry name" value="N12N6MTFRASE"/>
</dbReference>
<feature type="domain" description="DNA methylase adenine-specific" evidence="5">
    <location>
        <begin position="10"/>
        <end position="173"/>
    </location>
</feature>
<protein>
    <submittedName>
        <fullName evidence="6">Alw26I/Eco31I/Esp3I family type II restriction adenine-specific DNA-methyltransferase</fullName>
        <ecNumber evidence="6">2.1.1.72</ecNumber>
    </submittedName>
</protein>
<dbReference type="InterPro" id="IPR014329">
    <property type="entry name" value="M6_adenine_DNA_mtrans_Alw26I"/>
</dbReference>
<dbReference type="CDD" id="cd02440">
    <property type="entry name" value="AdoMet_MTases"/>
    <property type="match status" value="1"/>
</dbReference>
<evidence type="ECO:0000313" key="6">
    <source>
        <dbReference type="EMBL" id="RHF79670.1"/>
    </source>
</evidence>
<dbReference type="EMBL" id="QRHN01000004">
    <property type="protein sequence ID" value="RHF79670.1"/>
    <property type="molecule type" value="Genomic_DNA"/>
</dbReference>
<evidence type="ECO:0000256" key="4">
    <source>
        <dbReference type="ARBA" id="ARBA00022747"/>
    </source>
</evidence>
<sequence>MDPVSEMKLQIFSNQYYDFVDSFAKSDFESGKILGKYYTEVSIAENMIKDLLIKYKLPDNITTIRVIDPFCGDGRLITILLSQVAKLDRYKKKSYEIVIWDIDGDALKKAKNSISKIIEKLGIEASIRAEKVDAYVMYSIEEDNFSICVTNPPWGLLKPQKIFNERYTQKEIEDYKKSIALYDDYMKSEFPLSQPTKKFGKWGTNLARTGVEVALKLVSNGGICGIVSPASLFNDQVSVPLRRWIFERHDVYSICYYPAELKLFGTADISSITAVIEKNQGCKLPYVKIYKNVTEHESMQLTEEDLDYLRKNQYSLPLEFGFTAIDLYKYLDKLPTVYEFCQEHHFRFVRELDETRVAEKLCTDGKIVFAKGYMVDRYQFNEDGLYLNEEKVCPPITVDGWKLVWRDVSRNSQKRRIKATILNPGCIVGNSLGAICNMNEAENTFLFSLLAVMNSIVFEFQARGQLVSNHVSAGVIKQLRIPVQMDDERLQELVCNNMKTNKLEWEIEIRVAQLYGISREQFLNIISRFEFSREELDELNVLLELYY</sequence>
<gene>
    <name evidence="6" type="ORF">DW658_04405</name>
</gene>